<proteinExistence type="predicted"/>
<dbReference type="HOGENOM" id="CLU_3243081_0_0_1"/>
<protein>
    <submittedName>
        <fullName evidence="1">Uncharacterized protein</fullName>
    </submittedName>
</protein>
<dbReference type="Proteomes" id="UP000004995">
    <property type="component" value="Unassembled WGS sequence"/>
</dbReference>
<organism evidence="1 2">
    <name type="scientific">Setaria italica</name>
    <name type="common">Foxtail millet</name>
    <name type="synonym">Panicum italicum</name>
    <dbReference type="NCBI Taxonomy" id="4555"/>
    <lineage>
        <taxon>Eukaryota</taxon>
        <taxon>Viridiplantae</taxon>
        <taxon>Streptophyta</taxon>
        <taxon>Embryophyta</taxon>
        <taxon>Tracheophyta</taxon>
        <taxon>Spermatophyta</taxon>
        <taxon>Magnoliopsida</taxon>
        <taxon>Liliopsida</taxon>
        <taxon>Poales</taxon>
        <taxon>Poaceae</taxon>
        <taxon>PACMAD clade</taxon>
        <taxon>Panicoideae</taxon>
        <taxon>Panicodae</taxon>
        <taxon>Paniceae</taxon>
        <taxon>Cenchrinae</taxon>
        <taxon>Setaria</taxon>
    </lineage>
</organism>
<name>K4A3Q3_SETIT</name>
<keyword evidence="2" id="KW-1185">Reference proteome</keyword>
<dbReference type="Gramene" id="KQL24440">
    <property type="protein sequence ID" value="KQL24440"/>
    <property type="gene ID" value="SETIT_033506mg"/>
</dbReference>
<dbReference type="EnsemblPlants" id="KQL24440">
    <property type="protein sequence ID" value="KQL24440"/>
    <property type="gene ID" value="SETIT_033506mg"/>
</dbReference>
<reference evidence="2" key="1">
    <citation type="journal article" date="2012" name="Nat. Biotechnol.">
        <title>Reference genome sequence of the model plant Setaria.</title>
        <authorList>
            <person name="Bennetzen J.L."/>
            <person name="Schmutz J."/>
            <person name="Wang H."/>
            <person name="Percifield R."/>
            <person name="Hawkins J."/>
            <person name="Pontaroli A.C."/>
            <person name="Estep M."/>
            <person name="Feng L."/>
            <person name="Vaughn J.N."/>
            <person name="Grimwood J."/>
            <person name="Jenkins J."/>
            <person name="Barry K."/>
            <person name="Lindquist E."/>
            <person name="Hellsten U."/>
            <person name="Deshpande S."/>
            <person name="Wang X."/>
            <person name="Wu X."/>
            <person name="Mitros T."/>
            <person name="Triplett J."/>
            <person name="Yang X."/>
            <person name="Ye C.Y."/>
            <person name="Mauro-Herrera M."/>
            <person name="Wang L."/>
            <person name="Li P."/>
            <person name="Sharma M."/>
            <person name="Sharma R."/>
            <person name="Ronald P.C."/>
            <person name="Panaud O."/>
            <person name="Kellogg E.A."/>
            <person name="Brutnell T.P."/>
            <person name="Doust A.N."/>
            <person name="Tuskan G.A."/>
            <person name="Rokhsar D."/>
            <person name="Devos K.M."/>
        </authorList>
    </citation>
    <scope>NUCLEOTIDE SEQUENCE [LARGE SCALE GENOMIC DNA]</scope>
    <source>
        <strain evidence="2">cv. Yugu1</strain>
    </source>
</reference>
<accession>K4A3Q3</accession>
<dbReference type="AlphaFoldDB" id="K4A3Q3"/>
<evidence type="ECO:0000313" key="2">
    <source>
        <dbReference type="Proteomes" id="UP000004995"/>
    </source>
</evidence>
<dbReference type="InParanoid" id="K4A3Q3"/>
<reference evidence="1" key="2">
    <citation type="submission" date="2018-08" db="UniProtKB">
        <authorList>
            <consortium name="EnsemblPlants"/>
        </authorList>
    </citation>
    <scope>IDENTIFICATION</scope>
    <source>
        <strain evidence="1">Yugu1</strain>
    </source>
</reference>
<sequence>MCFNRCFKDSSWPQYECLLGNFACRSPPASIFLAALWQVWYEC</sequence>
<dbReference type="EMBL" id="AGNK02001071">
    <property type="status" value="NOT_ANNOTATED_CDS"/>
    <property type="molecule type" value="Genomic_DNA"/>
</dbReference>
<evidence type="ECO:0000313" key="1">
    <source>
        <dbReference type="EnsemblPlants" id="KQL24440"/>
    </source>
</evidence>